<feature type="compositionally biased region" description="Basic and acidic residues" evidence="1">
    <location>
        <begin position="1"/>
        <end position="10"/>
    </location>
</feature>
<evidence type="ECO:0000313" key="3">
    <source>
        <dbReference type="Proteomes" id="UP000194432"/>
    </source>
</evidence>
<evidence type="ECO:0000313" key="2">
    <source>
        <dbReference type="EMBL" id="ART50372.1"/>
    </source>
</evidence>
<organism evidence="2 3">
    <name type="scientific">Acidovorax carolinensis</name>
    <dbReference type="NCBI Taxonomy" id="553814"/>
    <lineage>
        <taxon>Bacteria</taxon>
        <taxon>Pseudomonadati</taxon>
        <taxon>Pseudomonadota</taxon>
        <taxon>Betaproteobacteria</taxon>
        <taxon>Burkholderiales</taxon>
        <taxon>Comamonadaceae</taxon>
        <taxon>Acidovorax</taxon>
    </lineage>
</organism>
<feature type="compositionally biased region" description="Basic residues" evidence="1">
    <location>
        <begin position="93"/>
        <end position="102"/>
    </location>
</feature>
<gene>
    <name evidence="2" type="ORF">CBP34_00040</name>
</gene>
<reference evidence="2 3" key="1">
    <citation type="submission" date="2017-05" db="EMBL/GenBank/DDBJ databases">
        <title>Polyphasic characterization of four soil-derived phenanthrene-degrading Acidovorax strains and proposal of Acidovorax phenanthrenivorans sp. nov.</title>
        <authorList>
            <person name="Singleton D.R."/>
            <person name="Lee J."/>
            <person name="Dickey A.N."/>
            <person name="Stroud A."/>
            <person name="Scholl E.H."/>
            <person name="Wright F.A."/>
            <person name="Aitken M.D."/>
        </authorList>
    </citation>
    <scope>NUCLEOTIDE SEQUENCE [LARGE SCALE GENOMIC DNA]</scope>
    <source>
        <strain evidence="2">NA3</strain>
    </source>
</reference>
<feature type="compositionally biased region" description="Basic and acidic residues" evidence="1">
    <location>
        <begin position="77"/>
        <end position="92"/>
    </location>
</feature>
<evidence type="ECO:0000256" key="1">
    <source>
        <dbReference type="SAM" id="MobiDB-lite"/>
    </source>
</evidence>
<sequence>MPRTDTREHPSPGPKAPEPSSVDTIKRQAPGPDTLGPVKTDALAAKANETPKLPHERDESVDMTHGEPDAQMQQAYRDVKRGLQDTDQDLRAHRVGHKPVRP</sequence>
<feature type="compositionally biased region" description="Basic and acidic residues" evidence="1">
    <location>
        <begin position="52"/>
        <end position="68"/>
    </location>
</feature>
<dbReference type="Proteomes" id="UP000194432">
    <property type="component" value="Chromosome 1"/>
</dbReference>
<dbReference type="AlphaFoldDB" id="A0A240TXP9"/>
<feature type="region of interest" description="Disordered" evidence="1">
    <location>
        <begin position="1"/>
        <end position="102"/>
    </location>
</feature>
<dbReference type="KEGG" id="acin:CBP34_00040"/>
<dbReference type="RefSeq" id="WP_094096927.1">
    <property type="nucleotide sequence ID" value="NZ_CP021361.1"/>
</dbReference>
<name>A0A240TXP9_9BURK</name>
<protein>
    <submittedName>
        <fullName evidence="2">Uncharacterized protein</fullName>
    </submittedName>
</protein>
<dbReference type="EMBL" id="CP021361">
    <property type="protein sequence ID" value="ART50372.1"/>
    <property type="molecule type" value="Genomic_DNA"/>
</dbReference>
<proteinExistence type="predicted"/>
<accession>A0A240TXP9</accession>
<keyword evidence="3" id="KW-1185">Reference proteome</keyword>